<gene>
    <name evidence="2" type="ORF">BDD43_2809</name>
</gene>
<dbReference type="EMBL" id="RBKU01000001">
    <property type="protein sequence ID" value="RKR82624.1"/>
    <property type="molecule type" value="Genomic_DNA"/>
</dbReference>
<sequence>MNAVYSLYHIHIDPDLPGGEDVKLIGIYTSIEKAKDAQRRSEMLNGFKDFKDGFEISQNILDKDEWTSGFITEAN</sequence>
<comment type="caution">
    <text evidence="2">The sequence shown here is derived from an EMBL/GenBank/DDBJ whole genome shotgun (WGS) entry which is preliminary data.</text>
</comment>
<feature type="domain" description="DUF7336" evidence="1">
    <location>
        <begin position="4"/>
        <end position="69"/>
    </location>
</feature>
<keyword evidence="3" id="KW-1185">Reference proteome</keyword>
<accession>A0A495J2Q2</accession>
<evidence type="ECO:0000259" key="1">
    <source>
        <dbReference type="Pfam" id="PF24024"/>
    </source>
</evidence>
<proteinExistence type="predicted"/>
<organism evidence="2 3">
    <name type="scientific">Mucilaginibacter gracilis</name>
    <dbReference type="NCBI Taxonomy" id="423350"/>
    <lineage>
        <taxon>Bacteria</taxon>
        <taxon>Pseudomonadati</taxon>
        <taxon>Bacteroidota</taxon>
        <taxon>Sphingobacteriia</taxon>
        <taxon>Sphingobacteriales</taxon>
        <taxon>Sphingobacteriaceae</taxon>
        <taxon>Mucilaginibacter</taxon>
    </lineage>
</organism>
<evidence type="ECO:0000313" key="3">
    <source>
        <dbReference type="Proteomes" id="UP000268007"/>
    </source>
</evidence>
<dbReference type="Proteomes" id="UP000268007">
    <property type="component" value="Unassembled WGS sequence"/>
</dbReference>
<dbReference type="Pfam" id="PF24024">
    <property type="entry name" value="DUF7336"/>
    <property type="match status" value="1"/>
</dbReference>
<dbReference type="InterPro" id="IPR055760">
    <property type="entry name" value="DUF7336"/>
</dbReference>
<dbReference type="OrthoDB" id="1453790at2"/>
<dbReference type="AlphaFoldDB" id="A0A495J2Q2"/>
<reference evidence="2 3" key="1">
    <citation type="submission" date="2018-10" db="EMBL/GenBank/DDBJ databases">
        <title>Genomic Encyclopedia of Archaeal and Bacterial Type Strains, Phase II (KMG-II): from individual species to whole genera.</title>
        <authorList>
            <person name="Goeker M."/>
        </authorList>
    </citation>
    <scope>NUCLEOTIDE SEQUENCE [LARGE SCALE GENOMIC DNA]</scope>
    <source>
        <strain evidence="2 3">DSM 18602</strain>
    </source>
</reference>
<protein>
    <recommendedName>
        <fullName evidence="1">DUF7336 domain-containing protein</fullName>
    </recommendedName>
</protein>
<dbReference type="RefSeq" id="WP_121198211.1">
    <property type="nucleotide sequence ID" value="NZ_RBKU01000001.1"/>
</dbReference>
<name>A0A495J2Q2_9SPHI</name>
<evidence type="ECO:0000313" key="2">
    <source>
        <dbReference type="EMBL" id="RKR82624.1"/>
    </source>
</evidence>